<dbReference type="NCBIfam" id="TIGR04183">
    <property type="entry name" value="Por_Secre_tail"/>
    <property type="match status" value="1"/>
</dbReference>
<dbReference type="InterPro" id="IPR026444">
    <property type="entry name" value="Secre_tail"/>
</dbReference>
<accession>A0ABZ2TU12</accession>
<keyword evidence="1 2" id="KW-0732">Signal</keyword>
<organism evidence="4 5">
    <name type="scientific">Polaribacter marinaquae</name>
    <dbReference type="NCBI Taxonomy" id="1642819"/>
    <lineage>
        <taxon>Bacteria</taxon>
        <taxon>Pseudomonadati</taxon>
        <taxon>Bacteroidota</taxon>
        <taxon>Flavobacteriia</taxon>
        <taxon>Flavobacteriales</taxon>
        <taxon>Flavobacteriaceae</taxon>
    </lineage>
</organism>
<evidence type="ECO:0000259" key="3">
    <source>
        <dbReference type="Pfam" id="PF18962"/>
    </source>
</evidence>
<reference evidence="4 5" key="1">
    <citation type="submission" date="2024-03" db="EMBL/GenBank/DDBJ databases">
        <authorList>
            <person name="Cao K."/>
        </authorList>
    </citation>
    <scope>NUCLEOTIDE SEQUENCE [LARGE SCALE GENOMIC DNA]</scope>
    <source>
        <strain evidence="4 5">MCCC 1K00696</strain>
    </source>
</reference>
<name>A0ABZ2TU12_9FLAO</name>
<dbReference type="Proteomes" id="UP001491088">
    <property type="component" value="Chromosome"/>
</dbReference>
<sequence>MKKITLILFVFCGLIMSAQNKLTSSLSESYNGTAWANNNKSIFSYDSNNNLILETGFYWNSTSQEWEKSYEESYSYNANNKATNYLYVSYTTGTTQISYQYRTKYTYNNDGNVIQILDEEYDNNSWVNDYKIDLTYSNGKVTGGLSYEWNGTAWVFDEDSSETTINYNSDGTISAFINKAWNGSAWVDDSRTLYTYDANKRVILEDSQTWDGSVWASDYKLENTFDANGNIVVEKESYLENGAFVVASNEAIAFDLNEQMSAYAHPFKDKSGLDFLANSNGVVNKILSRTSDNYRTTYLYNGATASVKDVLLADFKTYPNPVKDILTIDNSNFRIKNLNVYNILGKRVLSTTQNQLDFKNLNKGVYVLKIETEKGKIGTTKIVKK</sequence>
<dbReference type="Gene3D" id="2.40.128.720">
    <property type="match status" value="3"/>
</dbReference>
<keyword evidence="5" id="KW-1185">Reference proteome</keyword>
<evidence type="ECO:0000313" key="4">
    <source>
        <dbReference type="EMBL" id="WYW56623.1"/>
    </source>
</evidence>
<proteinExistence type="predicted"/>
<gene>
    <name evidence="4" type="ORF">WG950_05060</name>
</gene>
<dbReference type="EMBL" id="CP150496">
    <property type="protein sequence ID" value="WYW56623.1"/>
    <property type="molecule type" value="Genomic_DNA"/>
</dbReference>
<dbReference type="RefSeq" id="WP_340934566.1">
    <property type="nucleotide sequence ID" value="NZ_CP150496.1"/>
</dbReference>
<feature type="domain" description="Secretion system C-terminal sorting" evidence="3">
    <location>
        <begin position="318"/>
        <end position="382"/>
    </location>
</feature>
<dbReference type="Pfam" id="PF18962">
    <property type="entry name" value="Por_Secre_tail"/>
    <property type="match status" value="1"/>
</dbReference>
<protein>
    <submittedName>
        <fullName evidence="4">T9SS type A sorting domain-containing protein</fullName>
    </submittedName>
</protein>
<evidence type="ECO:0000256" key="2">
    <source>
        <dbReference type="SAM" id="SignalP"/>
    </source>
</evidence>
<evidence type="ECO:0000313" key="5">
    <source>
        <dbReference type="Proteomes" id="UP001491088"/>
    </source>
</evidence>
<feature type="signal peptide" evidence="2">
    <location>
        <begin position="1"/>
        <end position="18"/>
    </location>
</feature>
<feature type="chain" id="PRO_5046174569" evidence="2">
    <location>
        <begin position="19"/>
        <end position="385"/>
    </location>
</feature>
<evidence type="ECO:0000256" key="1">
    <source>
        <dbReference type="ARBA" id="ARBA00022729"/>
    </source>
</evidence>